<dbReference type="Proteomes" id="UP000242144">
    <property type="component" value="Unassembled WGS sequence"/>
</dbReference>
<accession>A0AAX0ZEB7</accession>
<protein>
    <submittedName>
        <fullName evidence="1">Uncharacterized protein</fullName>
    </submittedName>
</protein>
<sequence length="227" mass="27056">MRGLRDYIITNDILFNIFLDEPNNQFLYRDEGLTEELGTVEPFNHKVYKVLSTRMINDRLFGFIKGKREIGWVNLESSYYVYNKTNEIVFLKEGANIQNELNIKYNFTKSFTEDIQKKYLTSKGLINYNDEFYELLYKKERFVGFMKSSDLDVGYNVEYEVTLPRDKELFVDSQFKTKVNNENDIYKLLMIFPNKSIGKVECENKKFWVDLKYVDDVELNKILSTLE</sequence>
<evidence type="ECO:0000313" key="1">
    <source>
        <dbReference type="EMBL" id="PTG26635.1"/>
    </source>
</evidence>
<evidence type="ECO:0000313" key="2">
    <source>
        <dbReference type="Proteomes" id="UP000242144"/>
    </source>
</evidence>
<proteinExistence type="predicted"/>
<comment type="caution">
    <text evidence="1">The sequence shown here is derived from an EMBL/GenBank/DDBJ whole genome shotgun (WGS) entry which is preliminary data.</text>
</comment>
<dbReference type="EMBL" id="PZCM01000010">
    <property type="protein sequence ID" value="PTG26635.1"/>
    <property type="molecule type" value="Genomic_DNA"/>
</dbReference>
<dbReference type="RefSeq" id="WP_107375161.1">
    <property type="nucleotide sequence ID" value="NZ_PZCM01000010.1"/>
</dbReference>
<dbReference type="AlphaFoldDB" id="A0AAX0ZEB7"/>
<name>A0AAX0ZEB7_STACR</name>
<organism evidence="1 2">
    <name type="scientific">Staphylococcus chromogenes</name>
    <name type="common">Staphylococcus hyicus subsp. chromogenes</name>
    <dbReference type="NCBI Taxonomy" id="46126"/>
    <lineage>
        <taxon>Bacteria</taxon>
        <taxon>Bacillati</taxon>
        <taxon>Bacillota</taxon>
        <taxon>Bacilli</taxon>
        <taxon>Bacillales</taxon>
        <taxon>Staphylococcaceae</taxon>
        <taxon>Staphylococcus</taxon>
    </lineage>
</organism>
<gene>
    <name evidence="1" type="ORF">BU638_08670</name>
</gene>
<feature type="non-terminal residue" evidence="1">
    <location>
        <position position="227"/>
    </location>
</feature>
<reference evidence="1 2" key="1">
    <citation type="journal article" date="2016" name="Front. Microbiol.">
        <title>Comprehensive Phylogenetic Analysis of Bovine Non-aureus Staphylococci Species Based on Whole-Genome Sequencing.</title>
        <authorList>
            <person name="Naushad S."/>
            <person name="Barkema H.W."/>
            <person name="Luby C."/>
            <person name="Condas L.A."/>
            <person name="Nobrega D.B."/>
            <person name="Carson D.A."/>
            <person name="De Buck J."/>
        </authorList>
    </citation>
    <scope>NUCLEOTIDE SEQUENCE [LARGE SCALE GENOMIC DNA]</scope>
    <source>
        <strain evidence="1 2">SNUC 105</strain>
    </source>
</reference>